<dbReference type="SUPFAM" id="SSF54928">
    <property type="entry name" value="RNA-binding domain, RBD"/>
    <property type="match status" value="1"/>
</dbReference>
<accession>A0A3P7VES1</accession>
<dbReference type="OrthoDB" id="6730379at2759"/>
<dbReference type="AlphaFoldDB" id="A0A183FC50"/>
<reference evidence="5" key="2">
    <citation type="submission" date="2019-09" db="UniProtKB">
        <authorList>
            <consortium name="WormBaseParasite"/>
        </authorList>
    </citation>
    <scope>IDENTIFICATION</scope>
</reference>
<dbReference type="PROSITE" id="PS50102">
    <property type="entry name" value="RRM"/>
    <property type="match status" value="1"/>
</dbReference>
<dbReference type="Gene3D" id="3.30.70.330">
    <property type="match status" value="1"/>
</dbReference>
<dbReference type="EMBL" id="UZAH01013774">
    <property type="protein sequence ID" value="VDO41759.1"/>
    <property type="molecule type" value="Genomic_DNA"/>
</dbReference>
<reference evidence="3 4" key="1">
    <citation type="submission" date="2018-11" db="EMBL/GenBank/DDBJ databases">
        <authorList>
            <consortium name="Pathogen Informatics"/>
        </authorList>
    </citation>
    <scope>NUCLEOTIDE SEQUENCE [LARGE SCALE GENOMIC DNA]</scope>
</reference>
<dbReference type="SMART" id="SM00360">
    <property type="entry name" value="RRM"/>
    <property type="match status" value="1"/>
</dbReference>
<accession>A0A183FC50</accession>
<gene>
    <name evidence="3" type="ORF">HPBE_LOCUS3743</name>
</gene>
<evidence type="ECO:0000313" key="3">
    <source>
        <dbReference type="EMBL" id="VDO41759.1"/>
    </source>
</evidence>
<dbReference type="Pfam" id="PF00076">
    <property type="entry name" value="RRM_1"/>
    <property type="match status" value="1"/>
</dbReference>
<proteinExistence type="predicted"/>
<dbReference type="InterPro" id="IPR012677">
    <property type="entry name" value="Nucleotide-bd_a/b_plait_sf"/>
</dbReference>
<keyword evidence="1" id="KW-0694">RNA-binding</keyword>
<dbReference type="WBParaSite" id="HPBE_0000374201-mRNA-1">
    <property type="protein sequence ID" value="HPBE_0000374201-mRNA-1"/>
    <property type="gene ID" value="HPBE_0000374201"/>
</dbReference>
<protein>
    <submittedName>
        <fullName evidence="5">RRM domain-containing protein</fullName>
    </submittedName>
</protein>
<organism evidence="4 5">
    <name type="scientific">Heligmosomoides polygyrus</name>
    <name type="common">Parasitic roundworm</name>
    <dbReference type="NCBI Taxonomy" id="6339"/>
    <lineage>
        <taxon>Eukaryota</taxon>
        <taxon>Metazoa</taxon>
        <taxon>Ecdysozoa</taxon>
        <taxon>Nematoda</taxon>
        <taxon>Chromadorea</taxon>
        <taxon>Rhabditida</taxon>
        <taxon>Rhabditina</taxon>
        <taxon>Rhabditomorpha</taxon>
        <taxon>Strongyloidea</taxon>
        <taxon>Heligmosomidae</taxon>
        <taxon>Heligmosomoides</taxon>
    </lineage>
</organism>
<feature type="domain" description="RRM" evidence="2">
    <location>
        <begin position="40"/>
        <end position="96"/>
    </location>
</feature>
<sequence length="114" mass="12104">MQSIPRLLDKPHTVLLAGPSGPTSEVGYDTNSKDPVMVRSRVFIGRISNVPVTREDLINLFKPFGTVLGLYFQQGFAFVQFSSASEADAAVAGLNGCVKSIDALNDGCGNSIAQ</sequence>
<keyword evidence="4" id="KW-1185">Reference proteome</keyword>
<evidence type="ECO:0000313" key="4">
    <source>
        <dbReference type="Proteomes" id="UP000050761"/>
    </source>
</evidence>
<evidence type="ECO:0000313" key="5">
    <source>
        <dbReference type="WBParaSite" id="HPBE_0000374201-mRNA-1"/>
    </source>
</evidence>
<name>A0A183FC50_HELPZ</name>
<dbReference type="InterPro" id="IPR052600">
    <property type="entry name" value="Nuc_rcpt_coact/corep"/>
</dbReference>
<dbReference type="PANTHER" id="PTHR23295">
    <property type="entry name" value="NUCLEAR RECEPTOR COACTIVATOR 5-RELATED"/>
    <property type="match status" value="1"/>
</dbReference>
<dbReference type="Proteomes" id="UP000050761">
    <property type="component" value="Unassembled WGS sequence"/>
</dbReference>
<dbReference type="InterPro" id="IPR000504">
    <property type="entry name" value="RRM_dom"/>
</dbReference>
<evidence type="ECO:0000256" key="1">
    <source>
        <dbReference type="PROSITE-ProRule" id="PRU00176"/>
    </source>
</evidence>
<dbReference type="InterPro" id="IPR035979">
    <property type="entry name" value="RBD_domain_sf"/>
</dbReference>
<evidence type="ECO:0000259" key="2">
    <source>
        <dbReference type="PROSITE" id="PS50102"/>
    </source>
</evidence>
<dbReference type="GO" id="GO:0003723">
    <property type="term" value="F:RNA binding"/>
    <property type="evidence" value="ECO:0007669"/>
    <property type="project" value="UniProtKB-UniRule"/>
</dbReference>
<dbReference type="PANTHER" id="PTHR23295:SF6">
    <property type="entry name" value="NEOSIN, ISOFORM A"/>
    <property type="match status" value="1"/>
</dbReference>